<dbReference type="InterPro" id="IPR000073">
    <property type="entry name" value="AB_hydrolase_1"/>
</dbReference>
<sequence>MYLLMCALLYIFQDKFIFFPPRPDADLYKELKKNEISLVSQGKNIVGWKISRDPQATKTVIYFGGNAEEAAYFNFEADELKIRQAIAFNHPGYGKSEGRPSQQSLYQNALDVYDFTVKEYQLEPSDIVVIGRSLGSSAAAYLAANREIAGLVLITPFDSIENIAAQRFKYFPIRLILKHSFYTIDSIRKIDKKILLLAAQTDEMINSTHFKNLSQASGENSRTVLYPGVGHNTIQTHAEYYNELNQFIDTL</sequence>
<dbReference type="AlphaFoldDB" id="A0A3B0XR90"/>
<feature type="domain" description="AB hydrolase-1" evidence="1">
    <location>
        <begin position="60"/>
        <end position="167"/>
    </location>
</feature>
<evidence type="ECO:0000259" key="1">
    <source>
        <dbReference type="Pfam" id="PF00561"/>
    </source>
</evidence>
<gene>
    <name evidence="2" type="ORF">MNBD_GAMMA10-1175</name>
</gene>
<dbReference type="Pfam" id="PF00561">
    <property type="entry name" value="Abhydrolase_1"/>
    <property type="match status" value="1"/>
</dbReference>
<dbReference type="Gene3D" id="3.40.50.1820">
    <property type="entry name" value="alpha/beta hydrolase"/>
    <property type="match status" value="1"/>
</dbReference>
<dbReference type="InterPro" id="IPR029058">
    <property type="entry name" value="AB_hydrolase_fold"/>
</dbReference>
<dbReference type="EMBL" id="UOFJ01000131">
    <property type="protein sequence ID" value="VAW64409.1"/>
    <property type="molecule type" value="Genomic_DNA"/>
</dbReference>
<organism evidence="2">
    <name type="scientific">hydrothermal vent metagenome</name>
    <dbReference type="NCBI Taxonomy" id="652676"/>
    <lineage>
        <taxon>unclassified sequences</taxon>
        <taxon>metagenomes</taxon>
        <taxon>ecological metagenomes</taxon>
    </lineage>
</organism>
<reference evidence="2" key="1">
    <citation type="submission" date="2018-06" db="EMBL/GenBank/DDBJ databases">
        <authorList>
            <person name="Zhirakovskaya E."/>
        </authorList>
    </citation>
    <scope>NUCLEOTIDE SEQUENCE</scope>
</reference>
<dbReference type="PANTHER" id="PTHR12277:SF81">
    <property type="entry name" value="PROTEIN ABHD13"/>
    <property type="match status" value="1"/>
</dbReference>
<dbReference type="PANTHER" id="PTHR12277">
    <property type="entry name" value="ALPHA/BETA HYDROLASE DOMAIN-CONTAINING PROTEIN"/>
    <property type="match status" value="1"/>
</dbReference>
<dbReference type="SUPFAM" id="SSF53474">
    <property type="entry name" value="alpha/beta-Hydrolases"/>
    <property type="match status" value="1"/>
</dbReference>
<accession>A0A3B0XR90</accession>
<evidence type="ECO:0000313" key="2">
    <source>
        <dbReference type="EMBL" id="VAW64409.1"/>
    </source>
</evidence>
<protein>
    <recommendedName>
        <fullName evidence="1">AB hydrolase-1 domain-containing protein</fullName>
    </recommendedName>
</protein>
<name>A0A3B0XR90_9ZZZZ</name>
<proteinExistence type="predicted"/>